<name>A0ABW4I1Y5_9SPHN</name>
<reference evidence="5" key="1">
    <citation type="journal article" date="2019" name="Int. J. Syst. Evol. Microbiol.">
        <title>The Global Catalogue of Microorganisms (GCM) 10K type strain sequencing project: providing services to taxonomists for standard genome sequencing and annotation.</title>
        <authorList>
            <consortium name="The Broad Institute Genomics Platform"/>
            <consortium name="The Broad Institute Genome Sequencing Center for Infectious Disease"/>
            <person name="Wu L."/>
            <person name="Ma J."/>
        </authorList>
    </citation>
    <scope>NUCLEOTIDE SEQUENCE [LARGE SCALE GENOMIC DNA]</scope>
    <source>
        <strain evidence="5">CGMCC 1.16275</strain>
    </source>
</reference>
<sequence>MRKLAAAAIMALASPAGAADRDLLRVIVIDVEGGAATLYVTPGGRSLLVDTGWPANMGGPPGQPGPSSADRIIATARAEGLRRIDYLMVSHYHVDHVGGAAELLGKFPVGTVIDHGPNRERPEPGKGPGPSAPATLYPRYLAAIGARPHRVMRPGNRLDVDGLVVTALDSDGAVPARPQPGAGAPGTDCDKATPNAQLGGEENPRSLGFVASWGKARLLSLADTTWEMEAKLVCPRDLIGPVDLMLADNHGSANSNNPVLIATVRPTAAAIANGATKGADPSTYATLTAQGSAVWQVHFATRSPSANAPEPQIANPQGQDARYPLRIGVSRGGSVTLTNPRNGFSITYPKRGL</sequence>
<feature type="compositionally biased region" description="Low complexity" evidence="1">
    <location>
        <begin position="172"/>
        <end position="186"/>
    </location>
</feature>
<dbReference type="Proteomes" id="UP001597115">
    <property type="component" value="Unassembled WGS sequence"/>
</dbReference>
<feature type="region of interest" description="Disordered" evidence="1">
    <location>
        <begin position="113"/>
        <end position="133"/>
    </location>
</feature>
<dbReference type="InterPro" id="IPR052159">
    <property type="entry name" value="Competence_DNA_uptake"/>
</dbReference>
<accession>A0ABW4I1Y5</accession>
<dbReference type="InterPro" id="IPR036866">
    <property type="entry name" value="RibonucZ/Hydroxyglut_hydro"/>
</dbReference>
<evidence type="ECO:0000313" key="4">
    <source>
        <dbReference type="EMBL" id="MFD1611177.1"/>
    </source>
</evidence>
<dbReference type="PANTHER" id="PTHR30619">
    <property type="entry name" value="DNA INTERNALIZATION/COMPETENCE PROTEIN COMEC/REC2"/>
    <property type="match status" value="1"/>
</dbReference>
<dbReference type="Pfam" id="PF00753">
    <property type="entry name" value="Lactamase_B"/>
    <property type="match status" value="1"/>
</dbReference>
<evidence type="ECO:0000259" key="3">
    <source>
        <dbReference type="SMART" id="SM00849"/>
    </source>
</evidence>
<dbReference type="SMART" id="SM00849">
    <property type="entry name" value="Lactamase_B"/>
    <property type="match status" value="1"/>
</dbReference>
<dbReference type="Gene3D" id="3.60.15.10">
    <property type="entry name" value="Ribonuclease Z/Hydroxyacylglutathione hydrolase-like"/>
    <property type="match status" value="1"/>
</dbReference>
<feature type="region of interest" description="Disordered" evidence="1">
    <location>
        <begin position="172"/>
        <end position="202"/>
    </location>
</feature>
<feature type="domain" description="Metallo-beta-lactamase" evidence="3">
    <location>
        <begin position="33"/>
        <end position="271"/>
    </location>
</feature>
<organism evidence="4 5">
    <name type="scientific">Sphingomonas tabacisoli</name>
    <dbReference type="NCBI Taxonomy" id="2249466"/>
    <lineage>
        <taxon>Bacteria</taxon>
        <taxon>Pseudomonadati</taxon>
        <taxon>Pseudomonadota</taxon>
        <taxon>Alphaproteobacteria</taxon>
        <taxon>Sphingomonadales</taxon>
        <taxon>Sphingomonadaceae</taxon>
        <taxon>Sphingomonas</taxon>
    </lineage>
</organism>
<dbReference type="PANTHER" id="PTHR30619:SF1">
    <property type="entry name" value="RECOMBINATION PROTEIN 2"/>
    <property type="match status" value="1"/>
</dbReference>
<proteinExistence type="predicted"/>
<evidence type="ECO:0000256" key="1">
    <source>
        <dbReference type="SAM" id="MobiDB-lite"/>
    </source>
</evidence>
<feature type="chain" id="PRO_5047541456" evidence="2">
    <location>
        <begin position="19"/>
        <end position="353"/>
    </location>
</feature>
<dbReference type="EMBL" id="JBHUDY010000001">
    <property type="protein sequence ID" value="MFD1611177.1"/>
    <property type="molecule type" value="Genomic_DNA"/>
</dbReference>
<evidence type="ECO:0000256" key="2">
    <source>
        <dbReference type="SAM" id="SignalP"/>
    </source>
</evidence>
<evidence type="ECO:0000313" key="5">
    <source>
        <dbReference type="Proteomes" id="UP001597115"/>
    </source>
</evidence>
<keyword evidence="5" id="KW-1185">Reference proteome</keyword>
<dbReference type="InterPro" id="IPR001279">
    <property type="entry name" value="Metallo-B-lactamas"/>
</dbReference>
<gene>
    <name evidence="4" type="ORF">ACFSCW_05105</name>
</gene>
<comment type="caution">
    <text evidence="4">The sequence shown here is derived from an EMBL/GenBank/DDBJ whole genome shotgun (WGS) entry which is preliminary data.</text>
</comment>
<protein>
    <submittedName>
        <fullName evidence="4">ComEC/Rec2 family competence protein</fullName>
    </submittedName>
</protein>
<dbReference type="SUPFAM" id="SSF56281">
    <property type="entry name" value="Metallo-hydrolase/oxidoreductase"/>
    <property type="match status" value="1"/>
</dbReference>
<keyword evidence="2" id="KW-0732">Signal</keyword>
<feature type="signal peptide" evidence="2">
    <location>
        <begin position="1"/>
        <end position="18"/>
    </location>
</feature>
<dbReference type="RefSeq" id="WP_380887549.1">
    <property type="nucleotide sequence ID" value="NZ_JBHUDY010000001.1"/>
</dbReference>